<name>A0ABN6CPS7_9ACTN</name>
<dbReference type="EMBL" id="AP023356">
    <property type="protein sequence ID" value="BCJ47248.1"/>
    <property type="molecule type" value="Genomic_DNA"/>
</dbReference>
<evidence type="ECO:0000256" key="4">
    <source>
        <dbReference type="ARBA" id="ARBA00022692"/>
    </source>
</evidence>
<accession>A0ABN6CPS7</accession>
<keyword evidence="6 7" id="KW-0472">Membrane</keyword>
<keyword evidence="10" id="KW-1185">Reference proteome</keyword>
<evidence type="ECO:0000256" key="3">
    <source>
        <dbReference type="ARBA" id="ARBA00022475"/>
    </source>
</evidence>
<dbReference type="PANTHER" id="PTHR30151:SF0">
    <property type="entry name" value="ABC TRANSPORTER PERMEASE PROTEIN MJ0413-RELATED"/>
    <property type="match status" value="1"/>
</dbReference>
<keyword evidence="3" id="KW-1003">Cell membrane</keyword>
<feature type="domain" description="ABC transmembrane type-1" evidence="8">
    <location>
        <begin position="1"/>
        <end position="90"/>
    </location>
</feature>
<evidence type="ECO:0000256" key="7">
    <source>
        <dbReference type="RuleBase" id="RU363032"/>
    </source>
</evidence>
<dbReference type="PROSITE" id="PS50928">
    <property type="entry name" value="ABC_TM1"/>
    <property type="match status" value="1"/>
</dbReference>
<dbReference type="CDD" id="cd06261">
    <property type="entry name" value="TM_PBP2"/>
    <property type="match status" value="1"/>
</dbReference>
<evidence type="ECO:0000259" key="8">
    <source>
        <dbReference type="PROSITE" id="PS50928"/>
    </source>
</evidence>
<dbReference type="Proteomes" id="UP000676967">
    <property type="component" value="Chromosome"/>
</dbReference>
<protein>
    <recommendedName>
        <fullName evidence="8">ABC transmembrane type-1 domain-containing protein</fullName>
    </recommendedName>
</protein>
<evidence type="ECO:0000313" key="9">
    <source>
        <dbReference type="EMBL" id="BCJ47248.1"/>
    </source>
</evidence>
<evidence type="ECO:0000256" key="5">
    <source>
        <dbReference type="ARBA" id="ARBA00022989"/>
    </source>
</evidence>
<evidence type="ECO:0000256" key="6">
    <source>
        <dbReference type="ARBA" id="ARBA00023136"/>
    </source>
</evidence>
<keyword evidence="5 7" id="KW-1133">Transmembrane helix</keyword>
<feature type="transmembrane region" description="Helical" evidence="7">
    <location>
        <begin position="72"/>
        <end position="93"/>
    </location>
</feature>
<evidence type="ECO:0000313" key="10">
    <source>
        <dbReference type="Proteomes" id="UP000676967"/>
    </source>
</evidence>
<keyword evidence="4 7" id="KW-0812">Transmembrane</keyword>
<dbReference type="PANTHER" id="PTHR30151">
    <property type="entry name" value="ALKANE SULFONATE ABC TRANSPORTER-RELATED, MEMBRANE SUBUNIT"/>
    <property type="match status" value="1"/>
</dbReference>
<proteinExistence type="inferred from homology"/>
<sequence>MVIRSARAMGARRLDLFRRVILPATVPSIMTGVRLGATFSILMLVVAEYVGAKAGLGALVINSQYAFLIPKMYAAIVVLALLGLTTNAVLVRLQRRATRWKES</sequence>
<feature type="transmembrane region" description="Helical" evidence="7">
    <location>
        <begin position="20"/>
        <end position="52"/>
    </location>
</feature>
<dbReference type="InterPro" id="IPR000515">
    <property type="entry name" value="MetI-like"/>
</dbReference>
<evidence type="ECO:0000256" key="1">
    <source>
        <dbReference type="ARBA" id="ARBA00004651"/>
    </source>
</evidence>
<organism evidence="9 10">
    <name type="scientific">Actinoplanes ianthinogenes</name>
    <dbReference type="NCBI Taxonomy" id="122358"/>
    <lineage>
        <taxon>Bacteria</taxon>
        <taxon>Bacillati</taxon>
        <taxon>Actinomycetota</taxon>
        <taxon>Actinomycetes</taxon>
        <taxon>Micromonosporales</taxon>
        <taxon>Micromonosporaceae</taxon>
        <taxon>Actinoplanes</taxon>
    </lineage>
</organism>
<dbReference type="Pfam" id="PF00528">
    <property type="entry name" value="BPD_transp_1"/>
    <property type="match status" value="1"/>
</dbReference>
<evidence type="ECO:0000256" key="2">
    <source>
        <dbReference type="ARBA" id="ARBA00022448"/>
    </source>
</evidence>
<gene>
    <name evidence="9" type="ORF">Aiant_79050</name>
</gene>
<reference evidence="9 10" key="1">
    <citation type="submission" date="2020-08" db="EMBL/GenBank/DDBJ databases">
        <title>Whole genome shotgun sequence of Actinoplanes ianthinogenes NBRC 13996.</title>
        <authorList>
            <person name="Komaki H."/>
            <person name="Tamura T."/>
        </authorList>
    </citation>
    <scope>NUCLEOTIDE SEQUENCE [LARGE SCALE GENOMIC DNA]</scope>
    <source>
        <strain evidence="9 10">NBRC 13996</strain>
    </source>
</reference>
<comment type="subcellular location">
    <subcellularLocation>
        <location evidence="1 7">Cell membrane</location>
        <topology evidence="1 7">Multi-pass membrane protein</topology>
    </subcellularLocation>
</comment>
<keyword evidence="2 7" id="KW-0813">Transport</keyword>
<dbReference type="Gene3D" id="1.10.3720.10">
    <property type="entry name" value="MetI-like"/>
    <property type="match status" value="1"/>
</dbReference>
<comment type="similarity">
    <text evidence="7">Belongs to the binding-protein-dependent transport system permease family.</text>
</comment>
<dbReference type="SUPFAM" id="SSF161098">
    <property type="entry name" value="MetI-like"/>
    <property type="match status" value="1"/>
</dbReference>
<dbReference type="InterPro" id="IPR035906">
    <property type="entry name" value="MetI-like_sf"/>
</dbReference>